<dbReference type="RefSeq" id="WP_007512800.1">
    <property type="nucleotide sequence ID" value="NZ_LVJS01000034.1"/>
</dbReference>
<keyword evidence="3" id="KW-0012">Acyltransferase</keyword>
<comment type="caution">
    <text evidence="3">The sequence shown here is derived from an EMBL/GenBank/DDBJ whole genome shotgun (WGS) entry which is preliminary data.</text>
</comment>
<sequence>MEFISVHLASILRALQQFELTPWKMVGFTGTLLFTSRWFVQLYYTRKYKRVVMPLAFWWLSVFGSALLLAYFVVGKNDSVGIISNFFPVFVSVYNLVVHLRHRKNSVTGDTTA</sequence>
<evidence type="ECO:0000313" key="4">
    <source>
        <dbReference type="Proteomes" id="UP000076131"/>
    </source>
</evidence>
<dbReference type="Proteomes" id="UP000076131">
    <property type="component" value="Unassembled WGS sequence"/>
</dbReference>
<dbReference type="GO" id="GO:0009245">
    <property type="term" value="P:lipid A biosynthetic process"/>
    <property type="evidence" value="ECO:0007669"/>
    <property type="project" value="InterPro"/>
</dbReference>
<dbReference type="Gene3D" id="1.20.1280.290">
    <property type="match status" value="1"/>
</dbReference>
<gene>
    <name evidence="3" type="ORF">RHOFW104T7_10695</name>
</gene>
<keyword evidence="4" id="KW-1185">Reference proteome</keyword>
<feature type="domain" description="Lipid A biosynthesis N-terminal" evidence="2">
    <location>
        <begin position="26"/>
        <end position="98"/>
    </location>
</feature>
<dbReference type="AlphaFoldDB" id="A0A154QIE1"/>
<dbReference type="GO" id="GO:0016746">
    <property type="term" value="F:acyltransferase activity"/>
    <property type="evidence" value="ECO:0007669"/>
    <property type="project" value="UniProtKB-KW"/>
</dbReference>
<name>A0A154QIE1_9GAMM</name>
<evidence type="ECO:0000259" key="2">
    <source>
        <dbReference type="SMART" id="SM01259"/>
    </source>
</evidence>
<proteinExistence type="predicted"/>
<dbReference type="GO" id="GO:0016020">
    <property type="term" value="C:membrane"/>
    <property type="evidence" value="ECO:0007669"/>
    <property type="project" value="GOC"/>
</dbReference>
<keyword evidence="1" id="KW-0472">Membrane</keyword>
<feature type="transmembrane region" description="Helical" evidence="1">
    <location>
        <begin position="52"/>
        <end position="74"/>
    </location>
</feature>
<reference evidence="3 4" key="1">
    <citation type="journal article" date="2016" name="MBio">
        <title>Lateral Gene Transfer in a Heavy Metal-Contaminated-Groundwater Microbial Community.</title>
        <authorList>
            <person name="Hemme C.L."/>
            <person name="Green S.J."/>
            <person name="Rishishwar L."/>
            <person name="Prakash O."/>
            <person name="Pettenato A."/>
            <person name="Chakraborty R."/>
            <person name="Deutschbauer A.M."/>
            <person name="Van Nostrand J.D."/>
            <person name="Wu L."/>
            <person name="He Z."/>
            <person name="Jordan I.K."/>
            <person name="Hazen T.C."/>
            <person name="Arkin A.P."/>
            <person name="Kostka J.E."/>
            <person name="Zhou J."/>
        </authorList>
    </citation>
    <scope>NUCLEOTIDE SEQUENCE [LARGE SCALE GENOMIC DNA]</scope>
    <source>
        <strain evidence="3 4">FW104-T7</strain>
    </source>
</reference>
<accession>A0A154QIE1</accession>
<dbReference type="GO" id="GO:0008915">
    <property type="term" value="F:lipid-A-disaccharide synthase activity"/>
    <property type="evidence" value="ECO:0007669"/>
    <property type="project" value="InterPro"/>
</dbReference>
<keyword evidence="1" id="KW-1133">Transmembrane helix</keyword>
<keyword evidence="3" id="KW-0808">Transferase</keyword>
<keyword evidence="1" id="KW-0812">Transmembrane</keyword>
<dbReference type="GeneID" id="72426254"/>
<feature type="transmembrane region" description="Helical" evidence="1">
    <location>
        <begin position="20"/>
        <end position="40"/>
    </location>
</feature>
<dbReference type="STRING" id="416169.RHOFW104T7_10695"/>
<evidence type="ECO:0000256" key="1">
    <source>
        <dbReference type="SAM" id="Phobius"/>
    </source>
</evidence>
<protein>
    <submittedName>
        <fullName evidence="3">Lipid A biosynthesis acyltransferase</fullName>
    </submittedName>
</protein>
<dbReference type="eggNOG" id="COG3952">
    <property type="taxonomic scope" value="Bacteria"/>
</dbReference>
<dbReference type="InterPro" id="IPR011499">
    <property type="entry name" value="Lipid_A_biosynth_N"/>
</dbReference>
<feature type="transmembrane region" description="Helical" evidence="1">
    <location>
        <begin position="80"/>
        <end position="98"/>
    </location>
</feature>
<dbReference type="SMART" id="SM01259">
    <property type="entry name" value="LAB_N"/>
    <property type="match status" value="1"/>
</dbReference>
<evidence type="ECO:0000313" key="3">
    <source>
        <dbReference type="EMBL" id="KZC24066.1"/>
    </source>
</evidence>
<dbReference type="EMBL" id="LVJS01000034">
    <property type="protein sequence ID" value="KZC24066.1"/>
    <property type="molecule type" value="Genomic_DNA"/>
</dbReference>
<organism evidence="3 4">
    <name type="scientific">Rhodanobacter thiooxydans</name>
    <dbReference type="NCBI Taxonomy" id="416169"/>
    <lineage>
        <taxon>Bacteria</taxon>
        <taxon>Pseudomonadati</taxon>
        <taxon>Pseudomonadota</taxon>
        <taxon>Gammaproteobacteria</taxon>
        <taxon>Lysobacterales</taxon>
        <taxon>Rhodanobacteraceae</taxon>
        <taxon>Rhodanobacter</taxon>
    </lineage>
</organism>
<dbReference type="Pfam" id="PF07578">
    <property type="entry name" value="LAB_N"/>
    <property type="match status" value="1"/>
</dbReference>